<accession>A0A564YE39</accession>
<evidence type="ECO:0000313" key="4">
    <source>
        <dbReference type="EMBL" id="VUZ49117.1"/>
    </source>
</evidence>
<organism evidence="1 5">
    <name type="scientific">Hymenolepis diminuta</name>
    <name type="common">Rat tapeworm</name>
    <dbReference type="NCBI Taxonomy" id="6216"/>
    <lineage>
        <taxon>Eukaryota</taxon>
        <taxon>Metazoa</taxon>
        <taxon>Spiralia</taxon>
        <taxon>Lophotrochozoa</taxon>
        <taxon>Platyhelminthes</taxon>
        <taxon>Cestoda</taxon>
        <taxon>Eucestoda</taxon>
        <taxon>Cyclophyllidea</taxon>
        <taxon>Hymenolepididae</taxon>
        <taxon>Hymenolepis</taxon>
    </lineage>
</organism>
<evidence type="ECO:0000313" key="1">
    <source>
        <dbReference type="EMBL" id="VUZ44853.1"/>
    </source>
</evidence>
<dbReference type="AlphaFoldDB" id="A0A564YE39"/>
<dbReference type="EMBL" id="CABIJS010000152">
    <property type="protein sequence ID" value="VUZ44853.1"/>
    <property type="molecule type" value="Genomic_DNA"/>
</dbReference>
<proteinExistence type="predicted"/>
<evidence type="ECO:0000313" key="2">
    <source>
        <dbReference type="EMBL" id="VUZ44856.1"/>
    </source>
</evidence>
<name>A0A564YE39_HYMDI</name>
<sequence>MRHLFEEYTVNYNISHEMYVYKVEKCPKLDLKARLRRGKYELRTRIHETMPVASFVLLEETLEIGIPTEDVFVGKRFFRGCKVEKGPLQTMRPKRKHSGFPSDIINEVDEHLSFTISRPPRPTEVLIVGGIFRRVAFKC</sequence>
<keyword evidence="5" id="KW-1185">Reference proteome</keyword>
<dbReference type="Proteomes" id="UP000321570">
    <property type="component" value="Unassembled WGS sequence"/>
</dbReference>
<evidence type="ECO:0000313" key="5">
    <source>
        <dbReference type="Proteomes" id="UP000321570"/>
    </source>
</evidence>
<protein>
    <submittedName>
        <fullName evidence="1">Uncharacterized protein</fullName>
    </submittedName>
</protein>
<dbReference type="EMBL" id="CABIJS010000322">
    <property type="protein sequence ID" value="VUZ49116.1"/>
    <property type="molecule type" value="Genomic_DNA"/>
</dbReference>
<gene>
    <name evidence="1" type="ORF">WMSIL1_LOCUS4968</name>
    <name evidence="2" type="ORF">WMSIL1_LOCUS4969</name>
    <name evidence="3" type="ORF">WMSIL1_LOCUS8354</name>
    <name evidence="4" type="ORF">WMSIL1_LOCUS8360</name>
</gene>
<dbReference type="EMBL" id="CABIJS010000152">
    <property type="protein sequence ID" value="VUZ44856.1"/>
    <property type="molecule type" value="Genomic_DNA"/>
</dbReference>
<reference evidence="1 5" key="1">
    <citation type="submission" date="2019-07" db="EMBL/GenBank/DDBJ databases">
        <authorList>
            <person name="Jastrzebski P J."/>
            <person name="Paukszto L."/>
            <person name="Jastrzebski P J."/>
        </authorList>
    </citation>
    <scope>NUCLEOTIDE SEQUENCE [LARGE SCALE GENOMIC DNA]</scope>
    <source>
        <strain evidence="1 5">WMS-il1</strain>
    </source>
</reference>
<dbReference type="EMBL" id="CABIJS010000322">
    <property type="protein sequence ID" value="VUZ49117.1"/>
    <property type="molecule type" value="Genomic_DNA"/>
</dbReference>
<evidence type="ECO:0000313" key="3">
    <source>
        <dbReference type="EMBL" id="VUZ49116.1"/>
    </source>
</evidence>